<evidence type="ECO:0000313" key="10">
    <source>
        <dbReference type="Proteomes" id="UP000053681"/>
    </source>
</evidence>
<keyword evidence="3 6" id="KW-0812">Transmembrane</keyword>
<proteinExistence type="inferred from homology"/>
<evidence type="ECO:0000313" key="9">
    <source>
        <dbReference type="EMBL" id="KSU88968.1"/>
    </source>
</evidence>
<accession>A0A0V8JPU7</accession>
<dbReference type="AlphaFoldDB" id="A0A0V8JPU7"/>
<dbReference type="Pfam" id="PF10035">
    <property type="entry name" value="DUF2179"/>
    <property type="match status" value="1"/>
</dbReference>
<protein>
    <recommendedName>
        <fullName evidence="6">UPF0316 protein AS180_04720</fullName>
    </recommendedName>
</protein>
<dbReference type="InterPro" id="IPR044035">
    <property type="entry name" value="DUF5698"/>
</dbReference>
<organism evidence="9 10">
    <name type="scientific">Priestia veravalensis</name>
    <dbReference type="NCBI Taxonomy" id="1414648"/>
    <lineage>
        <taxon>Bacteria</taxon>
        <taxon>Bacillati</taxon>
        <taxon>Bacillota</taxon>
        <taxon>Bacilli</taxon>
        <taxon>Bacillales</taxon>
        <taxon>Bacillaceae</taxon>
        <taxon>Priestia</taxon>
    </lineage>
</organism>
<dbReference type="CDD" id="cd16381">
    <property type="entry name" value="YitT_C_like_1"/>
    <property type="match status" value="1"/>
</dbReference>
<evidence type="ECO:0000256" key="1">
    <source>
        <dbReference type="ARBA" id="ARBA00004651"/>
    </source>
</evidence>
<dbReference type="InterPro" id="IPR022930">
    <property type="entry name" value="UPF0316"/>
</dbReference>
<reference evidence="9 10" key="1">
    <citation type="submission" date="2015-11" db="EMBL/GenBank/DDBJ databases">
        <title>Bacillus caseinolyticus sp nov.</title>
        <authorList>
            <person name="Dastager S.G."/>
            <person name="Mawlankar R."/>
        </authorList>
    </citation>
    <scope>NUCLEOTIDE SEQUENCE [LARGE SCALE GENOMIC DNA]</scope>
    <source>
        <strain evidence="9 10">SGD-V-76</strain>
    </source>
</reference>
<gene>
    <name evidence="9" type="ORF">AS180_04720</name>
</gene>
<feature type="transmembrane region" description="Helical" evidence="6">
    <location>
        <begin position="66"/>
        <end position="86"/>
    </location>
</feature>
<feature type="transmembrane region" description="Helical" evidence="6">
    <location>
        <begin position="39"/>
        <end position="60"/>
    </location>
</feature>
<dbReference type="Pfam" id="PF18955">
    <property type="entry name" value="DUF5698"/>
    <property type="match status" value="1"/>
</dbReference>
<dbReference type="NCBIfam" id="NF003194">
    <property type="entry name" value="PRK04164.1-5"/>
    <property type="match status" value="1"/>
</dbReference>
<keyword evidence="5 6" id="KW-0472">Membrane</keyword>
<name>A0A0V8JPU7_9BACI</name>
<dbReference type="PANTHER" id="PTHR40060">
    <property type="entry name" value="UPF0316 PROTEIN YEBE"/>
    <property type="match status" value="1"/>
</dbReference>
<comment type="subcellular location">
    <subcellularLocation>
        <location evidence="1 6">Cell membrane</location>
        <topology evidence="1 6">Multi-pass membrane protein</topology>
    </subcellularLocation>
</comment>
<dbReference type="PANTHER" id="PTHR40060:SF1">
    <property type="entry name" value="UPF0316 PROTEIN YEBE"/>
    <property type="match status" value="1"/>
</dbReference>
<keyword evidence="2 6" id="KW-1003">Cell membrane</keyword>
<feature type="domain" description="DUF2179" evidence="7">
    <location>
        <begin position="117"/>
        <end position="169"/>
    </location>
</feature>
<feature type="transmembrane region" description="Helical" evidence="6">
    <location>
        <begin position="12"/>
        <end position="32"/>
    </location>
</feature>
<comment type="similarity">
    <text evidence="6">Belongs to the UPF0316 family.</text>
</comment>
<evidence type="ECO:0000256" key="3">
    <source>
        <dbReference type="ARBA" id="ARBA00022692"/>
    </source>
</evidence>
<dbReference type="EMBL" id="LNQP01000012">
    <property type="protein sequence ID" value="KSU88968.1"/>
    <property type="molecule type" value="Genomic_DNA"/>
</dbReference>
<dbReference type="InterPro" id="IPR019264">
    <property type="entry name" value="DUF2179"/>
</dbReference>
<sequence>MYFKRGVEVKEIILILILQLVYVPILTLRTIFLVKGMSMYASAFGFLEALVYVFGLSLVFSGDQSIVAMIVYAVGFGAGIILGGYIESRLAIGYTTFLVNLMTKNEELINRLRQEGFGVTVYQGEGRDSARYRLDILTKRSREEELLDFIEEYEPRAFIISYEPRKFKGGFLLKAMKKQKVKSKQKPKNDPSHLK</sequence>
<dbReference type="Proteomes" id="UP000053681">
    <property type="component" value="Unassembled WGS sequence"/>
</dbReference>
<evidence type="ECO:0000256" key="4">
    <source>
        <dbReference type="ARBA" id="ARBA00022989"/>
    </source>
</evidence>
<dbReference type="GO" id="GO:0005886">
    <property type="term" value="C:plasma membrane"/>
    <property type="evidence" value="ECO:0007669"/>
    <property type="project" value="UniProtKB-SubCell"/>
</dbReference>
<evidence type="ECO:0000259" key="7">
    <source>
        <dbReference type="Pfam" id="PF10035"/>
    </source>
</evidence>
<dbReference type="HAMAP" id="MF_01515">
    <property type="entry name" value="UPF0316"/>
    <property type="match status" value="1"/>
</dbReference>
<comment type="caution">
    <text evidence="9">The sequence shown here is derived from an EMBL/GenBank/DDBJ whole genome shotgun (WGS) entry which is preliminary data.</text>
</comment>
<evidence type="ECO:0000256" key="2">
    <source>
        <dbReference type="ARBA" id="ARBA00022475"/>
    </source>
</evidence>
<keyword evidence="4 6" id="KW-1133">Transmembrane helix</keyword>
<feature type="domain" description="DUF5698" evidence="8">
    <location>
        <begin position="27"/>
        <end position="83"/>
    </location>
</feature>
<keyword evidence="10" id="KW-1185">Reference proteome</keyword>
<evidence type="ECO:0000259" key="8">
    <source>
        <dbReference type="Pfam" id="PF18955"/>
    </source>
</evidence>
<evidence type="ECO:0000256" key="5">
    <source>
        <dbReference type="ARBA" id="ARBA00023136"/>
    </source>
</evidence>
<evidence type="ECO:0000256" key="6">
    <source>
        <dbReference type="HAMAP-Rule" id="MF_01515"/>
    </source>
</evidence>